<protein>
    <submittedName>
        <fullName evidence="1">Uncharacterized protein</fullName>
    </submittedName>
</protein>
<keyword evidence="2" id="KW-1185">Reference proteome</keyword>
<reference evidence="1" key="1">
    <citation type="submission" date="2019-10" db="EMBL/GenBank/DDBJ databases">
        <authorList>
            <consortium name="DOE Joint Genome Institute"/>
            <person name="Kuo A."/>
            <person name="Miyauchi S."/>
            <person name="Kiss E."/>
            <person name="Drula E."/>
            <person name="Kohler A."/>
            <person name="Sanchez-Garcia M."/>
            <person name="Andreopoulos B."/>
            <person name="Barry K.W."/>
            <person name="Bonito G."/>
            <person name="Buee M."/>
            <person name="Carver A."/>
            <person name="Chen C."/>
            <person name="Cichocki N."/>
            <person name="Clum A."/>
            <person name="Culley D."/>
            <person name="Crous P.W."/>
            <person name="Fauchery L."/>
            <person name="Girlanda M."/>
            <person name="Hayes R."/>
            <person name="Keri Z."/>
            <person name="Labutti K."/>
            <person name="Lipzen A."/>
            <person name="Lombard V."/>
            <person name="Magnuson J."/>
            <person name="Maillard F."/>
            <person name="Morin E."/>
            <person name="Murat C."/>
            <person name="Nolan M."/>
            <person name="Ohm R."/>
            <person name="Pangilinan J."/>
            <person name="Pereira M."/>
            <person name="Perotto S."/>
            <person name="Peter M."/>
            <person name="Riley R."/>
            <person name="Sitrit Y."/>
            <person name="Stielow B."/>
            <person name="Szollosi G."/>
            <person name="Zifcakova L."/>
            <person name="Stursova M."/>
            <person name="Spatafora J.W."/>
            <person name="Tedersoo L."/>
            <person name="Vaario L.-M."/>
            <person name="Yamada A."/>
            <person name="Yan M."/>
            <person name="Wang P."/>
            <person name="Xu J."/>
            <person name="Bruns T."/>
            <person name="Baldrian P."/>
            <person name="Vilgalys R."/>
            <person name="Henrissat B."/>
            <person name="Grigoriev I.V."/>
            <person name="Hibbett D."/>
            <person name="Nagy L.G."/>
            <person name="Martin F.M."/>
        </authorList>
    </citation>
    <scope>NUCLEOTIDE SEQUENCE</scope>
    <source>
        <strain evidence="1">P2</strain>
    </source>
</reference>
<name>A0ACB6ZTM8_THEGA</name>
<proteinExistence type="predicted"/>
<dbReference type="EMBL" id="MU117966">
    <property type="protein sequence ID" value="KAF9652904.1"/>
    <property type="molecule type" value="Genomic_DNA"/>
</dbReference>
<sequence length="465" mass="52722">MSPDGATPIVPQAQESGIKAALKYTGVPQSWLSKRPKLPSRNWLIFIGVTSTVTGYYLYDRRQCKAIRQAYVDKVKDLAEAPLRTHDYPRKVTVYGAKWPDDEDSDRAIKYFRKYAKPILVAAAVDYEMIVGKRYGDIASRVADEIKSRRRLEAGIDSPKQSIIIKAGDQSPEAKRQRELEGGIVLIGQPTFKEFMEGLRRGWTDGVEKVDKEDQLARELEADGKFDEVEEPISRVDTESLSDGEPLPTKSRLPPSTGLFTPPYLRPSSDTKSSSASLSSSIPESLNIPPVSIPQRPPILFVPFTNYIGFLQIPHMIWDFFNQRQKVLSGAQCAYRLIKSHTRPFEPSMDLDSGLDAERYYKSSMKKYAESVEKIRTGYYKALPDKLKTARDLARGNREPTKDEINYPPPTEVELRAERLKKELRWRSDVAGWDIIKPETPVAFDERFNGALQIFVDPPDTQTEL</sequence>
<organism evidence="1 2">
    <name type="scientific">Thelephora ganbajun</name>
    <name type="common">Ganba fungus</name>
    <dbReference type="NCBI Taxonomy" id="370292"/>
    <lineage>
        <taxon>Eukaryota</taxon>
        <taxon>Fungi</taxon>
        <taxon>Dikarya</taxon>
        <taxon>Basidiomycota</taxon>
        <taxon>Agaricomycotina</taxon>
        <taxon>Agaricomycetes</taxon>
        <taxon>Thelephorales</taxon>
        <taxon>Thelephoraceae</taxon>
        <taxon>Thelephora</taxon>
    </lineage>
</organism>
<dbReference type="Proteomes" id="UP000886501">
    <property type="component" value="Unassembled WGS sequence"/>
</dbReference>
<gene>
    <name evidence="1" type="ORF">BDM02DRAFT_3108543</name>
</gene>
<evidence type="ECO:0000313" key="2">
    <source>
        <dbReference type="Proteomes" id="UP000886501"/>
    </source>
</evidence>
<accession>A0ACB6ZTM8</accession>
<reference evidence="1" key="2">
    <citation type="journal article" date="2020" name="Nat. Commun.">
        <title>Large-scale genome sequencing of mycorrhizal fungi provides insights into the early evolution of symbiotic traits.</title>
        <authorList>
            <person name="Miyauchi S."/>
            <person name="Kiss E."/>
            <person name="Kuo A."/>
            <person name="Drula E."/>
            <person name="Kohler A."/>
            <person name="Sanchez-Garcia M."/>
            <person name="Morin E."/>
            <person name="Andreopoulos B."/>
            <person name="Barry K.W."/>
            <person name="Bonito G."/>
            <person name="Buee M."/>
            <person name="Carver A."/>
            <person name="Chen C."/>
            <person name="Cichocki N."/>
            <person name="Clum A."/>
            <person name="Culley D."/>
            <person name="Crous P.W."/>
            <person name="Fauchery L."/>
            <person name="Girlanda M."/>
            <person name="Hayes R.D."/>
            <person name="Keri Z."/>
            <person name="LaButti K."/>
            <person name="Lipzen A."/>
            <person name="Lombard V."/>
            <person name="Magnuson J."/>
            <person name="Maillard F."/>
            <person name="Murat C."/>
            <person name="Nolan M."/>
            <person name="Ohm R.A."/>
            <person name="Pangilinan J."/>
            <person name="Pereira M.F."/>
            <person name="Perotto S."/>
            <person name="Peter M."/>
            <person name="Pfister S."/>
            <person name="Riley R."/>
            <person name="Sitrit Y."/>
            <person name="Stielow J.B."/>
            <person name="Szollosi G."/>
            <person name="Zifcakova L."/>
            <person name="Stursova M."/>
            <person name="Spatafora J.W."/>
            <person name="Tedersoo L."/>
            <person name="Vaario L.M."/>
            <person name="Yamada A."/>
            <person name="Yan M."/>
            <person name="Wang P."/>
            <person name="Xu J."/>
            <person name="Bruns T."/>
            <person name="Baldrian P."/>
            <person name="Vilgalys R."/>
            <person name="Dunand C."/>
            <person name="Henrissat B."/>
            <person name="Grigoriev I.V."/>
            <person name="Hibbett D."/>
            <person name="Nagy L.G."/>
            <person name="Martin F.M."/>
        </authorList>
    </citation>
    <scope>NUCLEOTIDE SEQUENCE</scope>
    <source>
        <strain evidence="1">P2</strain>
    </source>
</reference>
<comment type="caution">
    <text evidence="1">The sequence shown here is derived from an EMBL/GenBank/DDBJ whole genome shotgun (WGS) entry which is preliminary data.</text>
</comment>
<evidence type="ECO:0000313" key="1">
    <source>
        <dbReference type="EMBL" id="KAF9652904.1"/>
    </source>
</evidence>